<evidence type="ECO:0000256" key="7">
    <source>
        <dbReference type="SAM" id="SignalP"/>
    </source>
</evidence>
<keyword evidence="3 6" id="KW-0378">Hydrolase</keyword>
<organism evidence="9 10">
    <name type="scientific">Trichoplusia ni</name>
    <name type="common">Cabbage looper</name>
    <dbReference type="NCBI Taxonomy" id="7111"/>
    <lineage>
        <taxon>Eukaryota</taxon>
        <taxon>Metazoa</taxon>
        <taxon>Ecdysozoa</taxon>
        <taxon>Arthropoda</taxon>
        <taxon>Hexapoda</taxon>
        <taxon>Insecta</taxon>
        <taxon>Pterygota</taxon>
        <taxon>Neoptera</taxon>
        <taxon>Endopterygota</taxon>
        <taxon>Lepidoptera</taxon>
        <taxon>Glossata</taxon>
        <taxon>Ditrysia</taxon>
        <taxon>Noctuoidea</taxon>
        <taxon>Noctuidae</taxon>
        <taxon>Plusiinae</taxon>
        <taxon>Trichoplusia</taxon>
    </lineage>
</organism>
<keyword evidence="9" id="KW-1185">Reference proteome</keyword>
<accession>A0A7E5WWL6</accession>
<dbReference type="GO" id="GO:0006508">
    <property type="term" value="P:proteolysis"/>
    <property type="evidence" value="ECO:0007669"/>
    <property type="project" value="UniProtKB-KW"/>
</dbReference>
<keyword evidence="5" id="KW-1015">Disulfide bond</keyword>
<dbReference type="AlphaFoldDB" id="A0A7E5WWL6"/>
<evidence type="ECO:0000259" key="8">
    <source>
        <dbReference type="PROSITE" id="PS50240"/>
    </source>
</evidence>
<keyword evidence="4 6" id="KW-0720">Serine protease</keyword>
<dbReference type="Gene3D" id="2.40.10.10">
    <property type="entry name" value="Trypsin-like serine proteases"/>
    <property type="match status" value="1"/>
</dbReference>
<dbReference type="PROSITE" id="PS00135">
    <property type="entry name" value="TRYPSIN_SER"/>
    <property type="match status" value="1"/>
</dbReference>
<sequence length="281" mass="31524">MTMVKILKLISFVNLVFFPTTDTTNFKQTLLKRRQNRVHMGRDLTAGEYPYVILLIVISEEESTYARACTGSMITATWGITASHCLQTKNFGRNLKTYVAYDNFTVSPIFTGLYVPVIETFLHPSYCVFSTNGGKNDIIVNNDVGLFRSENVPKKSYAVLLATEYSTLVGLPVVYVGGGRTKMEPDYMDAFRPLQVGEATIINCDEKMRSKSKFVICLAPKCSNRLETIWYGDSGGPLIYDGKIIGVASYIIEHKIIKRMGYAPVSPYVDWISSVMNGHKR</sequence>
<dbReference type="PROSITE" id="PS00134">
    <property type="entry name" value="TRYPSIN_HIS"/>
    <property type="match status" value="1"/>
</dbReference>
<dbReference type="OrthoDB" id="10061449at2759"/>
<dbReference type="InParanoid" id="A0A7E5WWL6"/>
<evidence type="ECO:0000256" key="1">
    <source>
        <dbReference type="ARBA" id="ARBA00007664"/>
    </source>
</evidence>
<dbReference type="InterPro" id="IPR033116">
    <property type="entry name" value="TRYPSIN_SER"/>
</dbReference>
<dbReference type="Proteomes" id="UP000322000">
    <property type="component" value="Chromosome 20"/>
</dbReference>
<name>A0A7E5WWL6_TRINI</name>
<keyword evidence="2 6" id="KW-0645">Protease</keyword>
<proteinExistence type="inferred from homology"/>
<feature type="chain" id="PRO_5028964578" evidence="7">
    <location>
        <begin position="24"/>
        <end position="281"/>
    </location>
</feature>
<evidence type="ECO:0000256" key="4">
    <source>
        <dbReference type="ARBA" id="ARBA00022825"/>
    </source>
</evidence>
<dbReference type="InterPro" id="IPR050430">
    <property type="entry name" value="Peptidase_S1"/>
</dbReference>
<evidence type="ECO:0000313" key="9">
    <source>
        <dbReference type="Proteomes" id="UP000322000"/>
    </source>
</evidence>
<dbReference type="InterPro" id="IPR001254">
    <property type="entry name" value="Trypsin_dom"/>
</dbReference>
<dbReference type="SUPFAM" id="SSF50494">
    <property type="entry name" value="Trypsin-like serine proteases"/>
    <property type="match status" value="1"/>
</dbReference>
<dbReference type="RefSeq" id="XP_026745240.1">
    <property type="nucleotide sequence ID" value="XM_026889439.1"/>
</dbReference>
<dbReference type="GO" id="GO:0004252">
    <property type="term" value="F:serine-type endopeptidase activity"/>
    <property type="evidence" value="ECO:0007669"/>
    <property type="project" value="InterPro"/>
</dbReference>
<reference evidence="10" key="1">
    <citation type="submission" date="2025-08" db="UniProtKB">
        <authorList>
            <consortium name="RefSeq"/>
        </authorList>
    </citation>
    <scope>IDENTIFICATION</scope>
</reference>
<dbReference type="InterPro" id="IPR009003">
    <property type="entry name" value="Peptidase_S1_PA"/>
</dbReference>
<dbReference type="SMART" id="SM00020">
    <property type="entry name" value="Tryp_SPc"/>
    <property type="match status" value="1"/>
</dbReference>
<feature type="domain" description="Peptidase S1" evidence="8">
    <location>
        <begin position="38"/>
        <end position="277"/>
    </location>
</feature>
<dbReference type="InterPro" id="IPR043504">
    <property type="entry name" value="Peptidase_S1_PA_chymotrypsin"/>
</dbReference>
<keyword evidence="7" id="KW-0732">Signal</keyword>
<dbReference type="Pfam" id="PF00089">
    <property type="entry name" value="Trypsin"/>
    <property type="match status" value="1"/>
</dbReference>
<dbReference type="KEGG" id="tnl:113506602"/>
<dbReference type="PRINTS" id="PR00722">
    <property type="entry name" value="CHYMOTRYPSIN"/>
</dbReference>
<evidence type="ECO:0000256" key="5">
    <source>
        <dbReference type="ARBA" id="ARBA00023157"/>
    </source>
</evidence>
<dbReference type="GeneID" id="113506602"/>
<evidence type="ECO:0000256" key="2">
    <source>
        <dbReference type="ARBA" id="ARBA00022670"/>
    </source>
</evidence>
<dbReference type="InterPro" id="IPR001314">
    <property type="entry name" value="Peptidase_S1A"/>
</dbReference>
<dbReference type="InterPro" id="IPR018114">
    <property type="entry name" value="TRYPSIN_HIS"/>
</dbReference>
<feature type="signal peptide" evidence="7">
    <location>
        <begin position="1"/>
        <end position="23"/>
    </location>
</feature>
<dbReference type="PROSITE" id="PS50240">
    <property type="entry name" value="TRYPSIN_DOM"/>
    <property type="match status" value="1"/>
</dbReference>
<evidence type="ECO:0000256" key="3">
    <source>
        <dbReference type="ARBA" id="ARBA00022801"/>
    </source>
</evidence>
<evidence type="ECO:0000256" key="6">
    <source>
        <dbReference type="RuleBase" id="RU363034"/>
    </source>
</evidence>
<protein>
    <submittedName>
        <fullName evidence="10">Chymotrypsin-1-like</fullName>
    </submittedName>
</protein>
<comment type="similarity">
    <text evidence="1">Belongs to the peptidase S1 family.</text>
</comment>
<gene>
    <name evidence="10" type="primary">LOC113506602</name>
</gene>
<evidence type="ECO:0000313" key="10">
    <source>
        <dbReference type="RefSeq" id="XP_026745240.1"/>
    </source>
</evidence>
<dbReference type="PANTHER" id="PTHR24276:SF98">
    <property type="entry name" value="FI18310P1-RELATED"/>
    <property type="match status" value="1"/>
</dbReference>
<dbReference type="PANTHER" id="PTHR24276">
    <property type="entry name" value="POLYSERASE-RELATED"/>
    <property type="match status" value="1"/>
</dbReference>